<evidence type="ECO:0000313" key="1">
    <source>
        <dbReference type="EMBL" id="KAH6616992.1"/>
    </source>
</evidence>
<comment type="caution">
    <text evidence="1">The sequence shown here is derived from an EMBL/GenBank/DDBJ whole genome shotgun (WGS) entry which is preliminary data.</text>
</comment>
<dbReference type="EMBL" id="JAGIZQ010000007">
    <property type="protein sequence ID" value="KAH6616992.1"/>
    <property type="molecule type" value="Genomic_DNA"/>
</dbReference>
<keyword evidence="2" id="KW-1185">Reference proteome</keyword>
<dbReference type="Proteomes" id="UP000724584">
    <property type="component" value="Unassembled WGS sequence"/>
</dbReference>
<reference evidence="1 2" key="1">
    <citation type="journal article" date="2021" name="Nat. Commun.">
        <title>Genetic determinants of endophytism in the Arabidopsis root mycobiome.</title>
        <authorList>
            <person name="Mesny F."/>
            <person name="Miyauchi S."/>
            <person name="Thiergart T."/>
            <person name="Pickel B."/>
            <person name="Atanasova L."/>
            <person name="Karlsson M."/>
            <person name="Huettel B."/>
            <person name="Barry K.W."/>
            <person name="Haridas S."/>
            <person name="Chen C."/>
            <person name="Bauer D."/>
            <person name="Andreopoulos W."/>
            <person name="Pangilinan J."/>
            <person name="LaButti K."/>
            <person name="Riley R."/>
            <person name="Lipzen A."/>
            <person name="Clum A."/>
            <person name="Drula E."/>
            <person name="Henrissat B."/>
            <person name="Kohler A."/>
            <person name="Grigoriev I.V."/>
            <person name="Martin F.M."/>
            <person name="Hacquard S."/>
        </authorList>
    </citation>
    <scope>NUCLEOTIDE SEQUENCE [LARGE SCALE GENOMIC DNA]</scope>
    <source>
        <strain evidence="1 2">MPI-SDFR-AT-0079</strain>
    </source>
</reference>
<sequence length="496" mass="54315">MASRLRLPRQLTAHLRCPHIYSYSNSYSNSYSRRFTLSATLQTPKQEQPPRPSSRSGKIPNEPQPLDHLVKEYKWPLFGAGISALAIGLYISLVITSSLKDKSDDSPHPHSPPSSSVPPNHSSPSEFDDDTTNNHATTSQPIPTGLPAKLDTSTAATGHITAQAFDKSLNTPEWLMGITGLRKQIAREARGHVLEIAVGTGRNLAHYTWDEVISQSQDETEAHAARERERLARLLDQHRPGGPTLHNQQQQQQQRGGAVGSFPGEVLSFTGVDVSADMMGVARDRIRSAVPGLDRLMRRRRVEAMPRLRVDEVCDEGLPVVEVLDGRVRLVLGDALRGLPAPPALSLSLPLRSEAGEGGAVPAPNVEAPTKYDTIIQTFGLCSVADPARLLANMAGMVQPDTGRVLLVEHGRGSSKWVNKGLDETAGKHFRKFGCWWNRDIEKLVLDAVEEIPGLELVRLERPLWLQAGTTLLIELKVNSQALGYGDQKPPGSGWR</sequence>
<name>A0ACB7NWD0_9PEZI</name>
<accession>A0ACB7NWD0</accession>
<proteinExistence type="predicted"/>
<gene>
    <name evidence="1" type="ORF">F5144DRAFT_585150</name>
</gene>
<protein>
    <submittedName>
        <fullName evidence="1">Uncharacterized protein</fullName>
    </submittedName>
</protein>
<organism evidence="1 2">
    <name type="scientific">Chaetomium tenue</name>
    <dbReference type="NCBI Taxonomy" id="1854479"/>
    <lineage>
        <taxon>Eukaryota</taxon>
        <taxon>Fungi</taxon>
        <taxon>Dikarya</taxon>
        <taxon>Ascomycota</taxon>
        <taxon>Pezizomycotina</taxon>
        <taxon>Sordariomycetes</taxon>
        <taxon>Sordariomycetidae</taxon>
        <taxon>Sordariales</taxon>
        <taxon>Chaetomiaceae</taxon>
        <taxon>Chaetomium</taxon>
    </lineage>
</organism>
<evidence type="ECO:0000313" key="2">
    <source>
        <dbReference type="Proteomes" id="UP000724584"/>
    </source>
</evidence>